<evidence type="ECO:0000256" key="2">
    <source>
        <dbReference type="SAM" id="SignalP"/>
    </source>
</evidence>
<organism evidence="3 4">
    <name type="scientific">Saccharomonospora piscinae</name>
    <dbReference type="NCBI Taxonomy" id="687388"/>
    <lineage>
        <taxon>Bacteria</taxon>
        <taxon>Bacillati</taxon>
        <taxon>Actinomycetota</taxon>
        <taxon>Actinomycetes</taxon>
        <taxon>Pseudonocardiales</taxon>
        <taxon>Pseudonocardiaceae</taxon>
        <taxon>Saccharomonospora</taxon>
    </lineage>
</organism>
<keyword evidence="4" id="KW-1185">Reference proteome</keyword>
<dbReference type="PROSITE" id="PS51257">
    <property type="entry name" value="PROKAR_LIPOPROTEIN"/>
    <property type="match status" value="1"/>
</dbReference>
<dbReference type="InterPro" id="IPR024520">
    <property type="entry name" value="DUF3558"/>
</dbReference>
<evidence type="ECO:0000256" key="1">
    <source>
        <dbReference type="SAM" id="MobiDB-lite"/>
    </source>
</evidence>
<dbReference type="EMBL" id="MWIH01000006">
    <property type="protein sequence ID" value="OQO91174.1"/>
    <property type="molecule type" value="Genomic_DNA"/>
</dbReference>
<evidence type="ECO:0008006" key="5">
    <source>
        <dbReference type="Google" id="ProtNLM"/>
    </source>
</evidence>
<protein>
    <recommendedName>
        <fullName evidence="5">DUF3558 domain-containing protein</fullName>
    </recommendedName>
</protein>
<reference evidence="3 4" key="1">
    <citation type="submission" date="2017-02" db="EMBL/GenBank/DDBJ databases">
        <title>Draft genome of Saccharomonospora sp. 154.</title>
        <authorList>
            <person name="Alonso-Carmona G.S."/>
            <person name="De La Haba R."/>
            <person name="Vera-Gargallo B."/>
            <person name="Sandoval-Trujillo A.H."/>
            <person name="Ramirez-Duran N."/>
            <person name="Ventosa A."/>
        </authorList>
    </citation>
    <scope>NUCLEOTIDE SEQUENCE [LARGE SCALE GENOMIC DNA]</scope>
    <source>
        <strain evidence="3 4">LRS4.154</strain>
    </source>
</reference>
<accession>A0A1V9A2K6</accession>
<dbReference type="RefSeq" id="WP_081193425.1">
    <property type="nucleotide sequence ID" value="NZ_MWIH01000006.1"/>
</dbReference>
<dbReference type="Pfam" id="PF12079">
    <property type="entry name" value="DUF3558"/>
    <property type="match status" value="1"/>
</dbReference>
<dbReference type="STRING" id="1962155.B1813_16980"/>
<comment type="caution">
    <text evidence="3">The sequence shown here is derived from an EMBL/GenBank/DDBJ whole genome shotgun (WGS) entry which is preliminary data.</text>
</comment>
<feature type="region of interest" description="Disordered" evidence="1">
    <location>
        <begin position="30"/>
        <end position="60"/>
    </location>
</feature>
<dbReference type="Proteomes" id="UP000192591">
    <property type="component" value="Unassembled WGS sequence"/>
</dbReference>
<feature type="signal peptide" evidence="2">
    <location>
        <begin position="1"/>
        <end position="25"/>
    </location>
</feature>
<keyword evidence="2" id="KW-0732">Signal</keyword>
<gene>
    <name evidence="3" type="ORF">B1813_16980</name>
</gene>
<evidence type="ECO:0000313" key="4">
    <source>
        <dbReference type="Proteomes" id="UP000192591"/>
    </source>
</evidence>
<name>A0A1V9A2K6_SACPI</name>
<evidence type="ECO:0000313" key="3">
    <source>
        <dbReference type="EMBL" id="OQO91174.1"/>
    </source>
</evidence>
<dbReference type="AlphaFoldDB" id="A0A1V9A2K6"/>
<sequence>MVSKTGMRSLAAVAALLSLVVSGCAAKKQGYAEPETSPSSSLDETHTSSSNPSSSIGSSIDPCELLSAEDLAEVGDFKPTYKEQGGARACHWQNSVKDGGDGFVFAVSVRDSQSIETVNDEGGGIREDEVNERPSVVTGDPKFDDCAIVMKLDDMSRVDVTVPGDPGSDNSCEVAKVIAGMVEPRLPDIP</sequence>
<feature type="chain" id="PRO_5010739859" description="DUF3558 domain-containing protein" evidence="2">
    <location>
        <begin position="26"/>
        <end position="190"/>
    </location>
</feature>
<proteinExistence type="predicted"/>
<feature type="compositionally biased region" description="Low complexity" evidence="1">
    <location>
        <begin position="37"/>
        <end position="59"/>
    </location>
</feature>